<evidence type="ECO:0000313" key="3">
    <source>
        <dbReference type="EMBL" id="MFK4751037.1"/>
    </source>
</evidence>
<dbReference type="InterPro" id="IPR031347">
    <property type="entry name" value="AmpE"/>
</dbReference>
<keyword evidence="2" id="KW-0472">Membrane</keyword>
<organism evidence="3 4">
    <name type="scientific">Oceanobacter antarcticus</name>
    <dbReference type="NCBI Taxonomy" id="3133425"/>
    <lineage>
        <taxon>Bacteria</taxon>
        <taxon>Pseudomonadati</taxon>
        <taxon>Pseudomonadota</taxon>
        <taxon>Gammaproteobacteria</taxon>
        <taxon>Oceanospirillales</taxon>
        <taxon>Oceanospirillaceae</taxon>
        <taxon>Oceanobacter</taxon>
    </lineage>
</organism>
<name>A0ABW8NDP2_9GAMM</name>
<dbReference type="PANTHER" id="PTHR38684:SF1">
    <property type="entry name" value="PROTEIN AMPE"/>
    <property type="match status" value="1"/>
</dbReference>
<dbReference type="Pfam" id="PF17113">
    <property type="entry name" value="AmpE"/>
    <property type="match status" value="2"/>
</dbReference>
<dbReference type="EMBL" id="JBBKTX010000001">
    <property type="protein sequence ID" value="MFK4751037.1"/>
    <property type="molecule type" value="Genomic_DNA"/>
</dbReference>
<keyword evidence="2" id="KW-0812">Transmembrane</keyword>
<sequence>MKFLILFISLLLQQQLPWARRWGQGSLYDRWLALWQRWPGFERLGAPIRLILLVILPSILVALLFVWLESFAWGLPSAVAEVGLLLLVLSQANMGAGLKRYREHLTSGDIQGAFHCADEAVSVPGLALSSDPETLNAQVLHTVLYRWFEYFFLMVFWYMFADVGGVVLAWLTLHFVRAQEALGQQEGASEESPEQPEQPLEPKQQTEQEQQDAADDPSETVGSGNQYAGKKAQADRVSSWCLHWLEWAPARLLGLTYCLAGNMTMALPVWRQLLWKTAIDSQQVLVDVASAALSFSHEKRCWHSAAADCPAAAAELDEWQQLHLRSVSIWMVGIAVATIGGWLL</sequence>
<dbReference type="PANTHER" id="PTHR38684">
    <property type="entry name" value="PROTEIN AMPE"/>
    <property type="match status" value="1"/>
</dbReference>
<dbReference type="Proteomes" id="UP001620597">
    <property type="component" value="Unassembled WGS sequence"/>
</dbReference>
<protein>
    <submittedName>
        <fullName evidence="3">Regulatory signaling modulator protein AmpE</fullName>
    </submittedName>
</protein>
<dbReference type="InterPro" id="IPR052966">
    <property type="entry name" value="Beta-lactamase_Reg"/>
</dbReference>
<gene>
    <name evidence="3" type="primary">ampE</name>
    <name evidence="3" type="ORF">WG929_01320</name>
</gene>
<evidence type="ECO:0000313" key="4">
    <source>
        <dbReference type="Proteomes" id="UP001620597"/>
    </source>
</evidence>
<feature type="region of interest" description="Disordered" evidence="1">
    <location>
        <begin position="184"/>
        <end position="227"/>
    </location>
</feature>
<keyword evidence="4" id="KW-1185">Reference proteome</keyword>
<feature type="compositionally biased region" description="Acidic residues" evidence="1">
    <location>
        <begin position="209"/>
        <end position="218"/>
    </location>
</feature>
<proteinExistence type="predicted"/>
<feature type="transmembrane region" description="Helical" evidence="2">
    <location>
        <begin position="150"/>
        <end position="173"/>
    </location>
</feature>
<evidence type="ECO:0000256" key="1">
    <source>
        <dbReference type="SAM" id="MobiDB-lite"/>
    </source>
</evidence>
<comment type="caution">
    <text evidence="3">The sequence shown here is derived from an EMBL/GenBank/DDBJ whole genome shotgun (WGS) entry which is preliminary data.</text>
</comment>
<dbReference type="RefSeq" id="WP_416204560.1">
    <property type="nucleotide sequence ID" value="NZ_JBBKTX010000001.1"/>
</dbReference>
<evidence type="ECO:0000256" key="2">
    <source>
        <dbReference type="SAM" id="Phobius"/>
    </source>
</evidence>
<feature type="transmembrane region" description="Helical" evidence="2">
    <location>
        <begin position="45"/>
        <end position="66"/>
    </location>
</feature>
<feature type="compositionally biased region" description="Low complexity" evidence="1">
    <location>
        <begin position="195"/>
        <end position="208"/>
    </location>
</feature>
<reference evidence="3 4" key="1">
    <citation type="submission" date="2024-03" db="EMBL/GenBank/DDBJ databases">
        <title>High-quality draft genome sequence of Oceanobacter sp. wDCs-4.</title>
        <authorList>
            <person name="Dong C."/>
        </authorList>
    </citation>
    <scope>NUCLEOTIDE SEQUENCE [LARGE SCALE GENOMIC DNA]</scope>
    <source>
        <strain evidence="4">wDCs-4</strain>
    </source>
</reference>
<feature type="transmembrane region" description="Helical" evidence="2">
    <location>
        <begin position="73"/>
        <end position="92"/>
    </location>
</feature>
<keyword evidence="2" id="KW-1133">Transmembrane helix</keyword>
<accession>A0ABW8NDP2</accession>